<feature type="domain" description="PAC" evidence="2">
    <location>
        <begin position="478"/>
        <end position="529"/>
    </location>
</feature>
<evidence type="ECO:0000259" key="3">
    <source>
        <dbReference type="PROSITE" id="PS50883"/>
    </source>
</evidence>
<dbReference type="Gene3D" id="3.30.450.20">
    <property type="entry name" value="PAS domain"/>
    <property type="match status" value="2"/>
</dbReference>
<dbReference type="InterPro" id="IPR000700">
    <property type="entry name" value="PAS-assoc_C"/>
</dbReference>
<name>A0A1H0BT87_9BACI</name>
<dbReference type="Pfam" id="PF00563">
    <property type="entry name" value="EAL"/>
    <property type="match status" value="1"/>
</dbReference>
<reference evidence="4 5" key="1">
    <citation type="submission" date="2016-10" db="EMBL/GenBank/DDBJ databases">
        <authorList>
            <person name="de Groot N.N."/>
        </authorList>
    </citation>
    <scope>NUCLEOTIDE SEQUENCE [LARGE SCALE GENOMIC DNA]</scope>
    <source>
        <strain evidence="4 5">CGMCC 1.3442</strain>
    </source>
</reference>
<dbReference type="PROSITE" id="PS50113">
    <property type="entry name" value="PAC"/>
    <property type="match status" value="2"/>
</dbReference>
<dbReference type="SMART" id="SM00091">
    <property type="entry name" value="PAS"/>
    <property type="match status" value="2"/>
</dbReference>
<dbReference type="SUPFAM" id="SSF55785">
    <property type="entry name" value="PYP-like sensor domain (PAS domain)"/>
    <property type="match status" value="2"/>
</dbReference>
<dbReference type="Gene3D" id="3.20.20.450">
    <property type="entry name" value="EAL domain"/>
    <property type="match status" value="1"/>
</dbReference>
<dbReference type="NCBIfam" id="TIGR00229">
    <property type="entry name" value="sensory_box"/>
    <property type="match status" value="2"/>
</dbReference>
<feature type="domain" description="PAS" evidence="1">
    <location>
        <begin position="283"/>
        <end position="353"/>
    </location>
</feature>
<dbReference type="InterPro" id="IPR013656">
    <property type="entry name" value="PAS_4"/>
</dbReference>
<feature type="domain" description="PAC" evidence="2">
    <location>
        <begin position="356"/>
        <end position="407"/>
    </location>
</feature>
<evidence type="ECO:0000313" key="4">
    <source>
        <dbReference type="EMBL" id="SDN48810.1"/>
    </source>
</evidence>
<dbReference type="InterPro" id="IPR001633">
    <property type="entry name" value="EAL_dom"/>
</dbReference>
<dbReference type="InterPro" id="IPR035965">
    <property type="entry name" value="PAS-like_dom_sf"/>
</dbReference>
<dbReference type="CDD" id="cd00130">
    <property type="entry name" value="PAS"/>
    <property type="match status" value="2"/>
</dbReference>
<dbReference type="InterPro" id="IPR000014">
    <property type="entry name" value="PAS"/>
</dbReference>
<dbReference type="AlphaFoldDB" id="A0A1H0BT87"/>
<sequence length="529" mass="60688">MEHDSLYFIDKQDLEMALQKQEFYIVYQPQFDLTSGRVTGMETLIRWNHSKWGSVSPDEFIPLAEDSGMMHDITKWVLKKACWQNQKWQNRGLPKMKVAVNISPVDFEMDELYDVVVKVLDETGLNPVYLELEITETAIIKDVENTIKTLEKLSKTGVSIAIDDFGTGNASLAYIRDLPIHKVKIDRSFMKEIPYHKKNSSIVKDIIEMCHNLNLDIVAEGVETEEEVIFLSLYQCTIAQGFLFGHPMLAEETEKEISTCENHAMSLIYRLEDRINLGSAKMNEHRFESLFNQNPDLVCSFGLNRKFLSVNPAIEKILGYKSQDVLNNDIMSFIYSEDIGIVDQCFNKILYGNNSKPIDIRLIHKQGDLVYCNVTSFPIRLGQRIVGIYSVIKDVTSQKKLEEALHESQRKYKLLTENMSDLLSLVRADGVIQYASPSHETVLGENPNFIEGKSFLDFVFSEDVERAKEEFRQILNTKQPRYIVVRTSGEPIWMEVQGTPVLNDDGTLSYILFVSRDISEREKVLDMLG</sequence>
<feature type="domain" description="EAL" evidence="3">
    <location>
        <begin position="7"/>
        <end position="261"/>
    </location>
</feature>
<dbReference type="Pfam" id="PF08448">
    <property type="entry name" value="PAS_4"/>
    <property type="match status" value="1"/>
</dbReference>
<dbReference type="STRING" id="237069.SAMN05216498_2378"/>
<dbReference type="EMBL" id="FNIG01000005">
    <property type="protein sequence ID" value="SDN48810.1"/>
    <property type="molecule type" value="Genomic_DNA"/>
</dbReference>
<dbReference type="PANTHER" id="PTHR44757:SF2">
    <property type="entry name" value="BIOFILM ARCHITECTURE MAINTENANCE PROTEIN MBAA"/>
    <property type="match status" value="1"/>
</dbReference>
<dbReference type="SUPFAM" id="SSF141868">
    <property type="entry name" value="EAL domain-like"/>
    <property type="match status" value="1"/>
</dbReference>
<feature type="domain" description="PAS" evidence="1">
    <location>
        <begin position="408"/>
        <end position="478"/>
    </location>
</feature>
<keyword evidence="5" id="KW-1185">Reference proteome</keyword>
<dbReference type="CDD" id="cd01948">
    <property type="entry name" value="EAL"/>
    <property type="match status" value="1"/>
</dbReference>
<dbReference type="SMART" id="SM00086">
    <property type="entry name" value="PAC"/>
    <property type="match status" value="2"/>
</dbReference>
<dbReference type="PROSITE" id="PS50883">
    <property type="entry name" value="EAL"/>
    <property type="match status" value="1"/>
</dbReference>
<dbReference type="Proteomes" id="UP000199334">
    <property type="component" value="Unassembled WGS sequence"/>
</dbReference>
<protein>
    <submittedName>
        <fullName evidence="4">PAS domain S-box-containing protein</fullName>
    </submittedName>
</protein>
<dbReference type="PROSITE" id="PS50112">
    <property type="entry name" value="PAS"/>
    <property type="match status" value="2"/>
</dbReference>
<gene>
    <name evidence="4" type="ORF">SAMN05216498_2378</name>
</gene>
<evidence type="ECO:0000313" key="5">
    <source>
        <dbReference type="Proteomes" id="UP000199334"/>
    </source>
</evidence>
<dbReference type="InterPro" id="IPR052155">
    <property type="entry name" value="Biofilm_reg_signaling"/>
</dbReference>
<dbReference type="SMART" id="SM00052">
    <property type="entry name" value="EAL"/>
    <property type="match status" value="1"/>
</dbReference>
<evidence type="ECO:0000259" key="1">
    <source>
        <dbReference type="PROSITE" id="PS50112"/>
    </source>
</evidence>
<dbReference type="RefSeq" id="WP_093856800.1">
    <property type="nucleotide sequence ID" value="NZ_BJVZ01000008.1"/>
</dbReference>
<dbReference type="InterPro" id="IPR001610">
    <property type="entry name" value="PAC"/>
</dbReference>
<proteinExistence type="predicted"/>
<accession>A0A1H0BT87</accession>
<dbReference type="OrthoDB" id="9759607at2"/>
<evidence type="ECO:0000259" key="2">
    <source>
        <dbReference type="PROSITE" id="PS50113"/>
    </source>
</evidence>
<dbReference type="PANTHER" id="PTHR44757">
    <property type="entry name" value="DIGUANYLATE CYCLASE DGCP"/>
    <property type="match status" value="1"/>
</dbReference>
<dbReference type="InterPro" id="IPR035919">
    <property type="entry name" value="EAL_sf"/>
</dbReference>
<organism evidence="4 5">
    <name type="scientific">Tenuibacillus multivorans</name>
    <dbReference type="NCBI Taxonomy" id="237069"/>
    <lineage>
        <taxon>Bacteria</taxon>
        <taxon>Bacillati</taxon>
        <taxon>Bacillota</taxon>
        <taxon>Bacilli</taxon>
        <taxon>Bacillales</taxon>
        <taxon>Bacillaceae</taxon>
        <taxon>Tenuibacillus</taxon>
    </lineage>
</organism>
<dbReference type="Pfam" id="PF13426">
    <property type="entry name" value="PAS_9"/>
    <property type="match status" value="1"/>
</dbReference>